<feature type="domain" description="DUF7580" evidence="2">
    <location>
        <begin position="33"/>
        <end position="307"/>
    </location>
</feature>
<dbReference type="Pfam" id="PF24476">
    <property type="entry name" value="DUF7580"/>
    <property type="match status" value="1"/>
</dbReference>
<protein>
    <submittedName>
        <fullName evidence="3">Uu.00g131770.m01.CDS01</fullName>
    </submittedName>
</protein>
<feature type="compositionally biased region" description="Low complexity" evidence="1">
    <location>
        <begin position="9"/>
        <end position="23"/>
    </location>
</feature>
<proteinExistence type="predicted"/>
<evidence type="ECO:0000259" key="2">
    <source>
        <dbReference type="Pfam" id="PF24476"/>
    </source>
</evidence>
<dbReference type="EMBL" id="CAUWAG010000007">
    <property type="protein sequence ID" value="CAJ2505783.1"/>
    <property type="molecule type" value="Genomic_DNA"/>
</dbReference>
<sequence length="314" mass="34855">MEQRKKMRSLAPDDNADASDSSAGQGNGFASDPINISSIENACVYLESAYRRSSGQAGLPHYLGYLRTSQSCRHIFYISPSIDSSAQDTLPHFIDYQGPTLQDLLMTSKAEDLTRSHQMRFALKAVLAVLKFHSTPWLSDSWKTSDLLLSSPSPSAPRHSSFLLRSRLLPPAAIRSDSTTGKSVTATQQEEDTVMVAGVAEYVTPEDRYGVYNKVLWSLGAALLEIGHWETFDRLRGGTGGDNNDEFNDILTARRLSKRKTMLGGKYDEIVRKCLRCDFGQGDDLGRRELEEAVYGNIVCPLQDSIDKMEELCI</sequence>
<dbReference type="PANTHER" id="PTHR35186">
    <property type="entry name" value="ANK_REP_REGION DOMAIN-CONTAINING PROTEIN"/>
    <property type="match status" value="1"/>
</dbReference>
<dbReference type="PANTHER" id="PTHR35186:SF4">
    <property type="entry name" value="PRION-INHIBITION AND PROPAGATION HELO DOMAIN-CONTAINING PROTEIN"/>
    <property type="match status" value="1"/>
</dbReference>
<dbReference type="AlphaFoldDB" id="A0AAI8VIW0"/>
<organism evidence="3 4">
    <name type="scientific">Anthostomella pinea</name>
    <dbReference type="NCBI Taxonomy" id="933095"/>
    <lineage>
        <taxon>Eukaryota</taxon>
        <taxon>Fungi</taxon>
        <taxon>Dikarya</taxon>
        <taxon>Ascomycota</taxon>
        <taxon>Pezizomycotina</taxon>
        <taxon>Sordariomycetes</taxon>
        <taxon>Xylariomycetidae</taxon>
        <taxon>Xylariales</taxon>
        <taxon>Xylariaceae</taxon>
        <taxon>Anthostomella</taxon>
    </lineage>
</organism>
<comment type="caution">
    <text evidence="3">The sequence shown here is derived from an EMBL/GenBank/DDBJ whole genome shotgun (WGS) entry which is preliminary data.</text>
</comment>
<reference evidence="3" key="1">
    <citation type="submission" date="2023-10" db="EMBL/GenBank/DDBJ databases">
        <authorList>
            <person name="Hackl T."/>
        </authorList>
    </citation>
    <scope>NUCLEOTIDE SEQUENCE</scope>
</reference>
<evidence type="ECO:0000313" key="3">
    <source>
        <dbReference type="EMBL" id="CAJ2505783.1"/>
    </source>
</evidence>
<dbReference type="Proteomes" id="UP001295740">
    <property type="component" value="Unassembled WGS sequence"/>
</dbReference>
<evidence type="ECO:0000313" key="4">
    <source>
        <dbReference type="Proteomes" id="UP001295740"/>
    </source>
</evidence>
<name>A0AAI8VIW0_9PEZI</name>
<evidence type="ECO:0000256" key="1">
    <source>
        <dbReference type="SAM" id="MobiDB-lite"/>
    </source>
</evidence>
<gene>
    <name evidence="3" type="ORF">KHLLAP_LOCUS6251</name>
</gene>
<dbReference type="InterPro" id="IPR056002">
    <property type="entry name" value="DUF7580"/>
</dbReference>
<accession>A0AAI8VIW0</accession>
<feature type="region of interest" description="Disordered" evidence="1">
    <location>
        <begin position="1"/>
        <end position="30"/>
    </location>
</feature>
<keyword evidence="4" id="KW-1185">Reference proteome</keyword>